<dbReference type="OrthoDB" id="1663137at2759"/>
<evidence type="ECO:0000313" key="7">
    <source>
        <dbReference type="Proteomes" id="UP000019484"/>
    </source>
</evidence>
<dbReference type="eggNOG" id="KOG0134">
    <property type="taxonomic scope" value="Eukaryota"/>
</dbReference>
<dbReference type="InterPro" id="IPR013785">
    <property type="entry name" value="Aldolase_TIM"/>
</dbReference>
<evidence type="ECO:0000256" key="3">
    <source>
        <dbReference type="ARBA" id="ARBA00022643"/>
    </source>
</evidence>
<sequence length="443" mass="48792">MSDRYSSEIKDASPLAQPLHFEFSGRTAQNRFLKAAMTERLSSWDAVHKEKRGVPSSNLIRLYERWGEGQYGVCLTGNVMLDYHQLEAKGNPIIPLDAPFEGERFEAFKELATKAKAHGSLILAQVSHPGRQVEESINPDPISASDVHLAGNVMGMKFAKPHAATHDEIKDVVNRFTHAAEFLSKAGFDGLELHGAHGYLLAQFLSLTTNKRTDEYGGSLRNRARLIIEIANSIRQKLPASFVLGIKINSVEFQDGGFTPDEAKELCTLLEEATFDFVELSGGTYQSPGFVYKRESTRKRENFFLEFAEKITPGLTRTKTYVTGGFKTVTGMVNALKTVDGVGLGRPAAQEPFIAKDIVEGKITGIINQKVDQDDFGLTTVIAGSQMRQMGKGGVPIDMSKQENVDAFLKDMAKWGQKMASGDPNNYGFVDIESVAFVPYPVV</sequence>
<proteinExistence type="inferred from homology"/>
<comment type="similarity">
    <text evidence="1">Belongs to the NADH:flavin oxidoreductase/NADH oxidase family.</text>
</comment>
<accession>W9XXZ3</accession>
<dbReference type="GeneID" id="19160619"/>
<dbReference type="InterPro" id="IPR001155">
    <property type="entry name" value="OxRdtase_FMN_N"/>
</dbReference>
<dbReference type="RefSeq" id="XP_007724820.1">
    <property type="nucleotide sequence ID" value="XM_007726630.1"/>
</dbReference>
<evidence type="ECO:0000259" key="5">
    <source>
        <dbReference type="Pfam" id="PF00724"/>
    </source>
</evidence>
<reference evidence="6 7" key="1">
    <citation type="submission" date="2013-03" db="EMBL/GenBank/DDBJ databases">
        <title>The Genome Sequence of Capronia coronata CBS 617.96.</title>
        <authorList>
            <consortium name="The Broad Institute Genomics Platform"/>
            <person name="Cuomo C."/>
            <person name="de Hoog S."/>
            <person name="Gorbushina A."/>
            <person name="Walker B."/>
            <person name="Young S.K."/>
            <person name="Zeng Q."/>
            <person name="Gargeya S."/>
            <person name="Fitzgerald M."/>
            <person name="Haas B."/>
            <person name="Abouelleil A."/>
            <person name="Allen A.W."/>
            <person name="Alvarado L."/>
            <person name="Arachchi H.M."/>
            <person name="Berlin A.M."/>
            <person name="Chapman S.B."/>
            <person name="Gainer-Dewar J."/>
            <person name="Goldberg J."/>
            <person name="Griggs A."/>
            <person name="Gujja S."/>
            <person name="Hansen M."/>
            <person name="Howarth C."/>
            <person name="Imamovic A."/>
            <person name="Ireland A."/>
            <person name="Larimer J."/>
            <person name="McCowan C."/>
            <person name="Murphy C."/>
            <person name="Pearson M."/>
            <person name="Poon T.W."/>
            <person name="Priest M."/>
            <person name="Roberts A."/>
            <person name="Saif S."/>
            <person name="Shea T."/>
            <person name="Sisk P."/>
            <person name="Sykes S."/>
            <person name="Wortman J."/>
            <person name="Nusbaum C."/>
            <person name="Birren B."/>
        </authorList>
    </citation>
    <scope>NUCLEOTIDE SEQUENCE [LARGE SCALE GENOMIC DNA]</scope>
    <source>
        <strain evidence="6 7">CBS 617.96</strain>
    </source>
</reference>
<dbReference type="Proteomes" id="UP000019484">
    <property type="component" value="Unassembled WGS sequence"/>
</dbReference>
<dbReference type="STRING" id="1182541.W9XXZ3"/>
<evidence type="ECO:0000256" key="4">
    <source>
        <dbReference type="ARBA" id="ARBA00023002"/>
    </source>
</evidence>
<evidence type="ECO:0000313" key="6">
    <source>
        <dbReference type="EMBL" id="EXJ85382.1"/>
    </source>
</evidence>
<dbReference type="SUPFAM" id="SSF51395">
    <property type="entry name" value="FMN-linked oxidoreductases"/>
    <property type="match status" value="1"/>
</dbReference>
<comment type="caution">
    <text evidence="6">The sequence shown here is derived from an EMBL/GenBank/DDBJ whole genome shotgun (WGS) entry which is preliminary data.</text>
</comment>
<name>W9XXZ3_9EURO</name>
<dbReference type="GO" id="GO:0016491">
    <property type="term" value="F:oxidoreductase activity"/>
    <property type="evidence" value="ECO:0007669"/>
    <property type="project" value="UniProtKB-KW"/>
</dbReference>
<dbReference type="CDD" id="cd04733">
    <property type="entry name" value="OYE_like_2_FMN"/>
    <property type="match status" value="1"/>
</dbReference>
<feature type="domain" description="NADH:flavin oxidoreductase/NADH oxidase N-terminal" evidence="5">
    <location>
        <begin position="17"/>
        <end position="359"/>
    </location>
</feature>
<dbReference type="Pfam" id="PF00724">
    <property type="entry name" value="Oxidored_FMN"/>
    <property type="match status" value="1"/>
</dbReference>
<dbReference type="PANTHER" id="PTHR43656:SF5">
    <property type="entry name" value="NADH:FLAVIN OXIDOREDUCTASE_NADH OXIDASE N-TERMINAL DOMAIN-CONTAINING PROTEIN"/>
    <property type="match status" value="1"/>
</dbReference>
<dbReference type="Gene3D" id="3.20.20.70">
    <property type="entry name" value="Aldolase class I"/>
    <property type="match status" value="1"/>
</dbReference>
<gene>
    <name evidence="6" type="ORF">A1O1_05746</name>
</gene>
<dbReference type="EMBL" id="AMWN01000005">
    <property type="protein sequence ID" value="EXJ85382.1"/>
    <property type="molecule type" value="Genomic_DNA"/>
</dbReference>
<dbReference type="HOGENOM" id="CLU_012153_6_3_1"/>
<evidence type="ECO:0000256" key="2">
    <source>
        <dbReference type="ARBA" id="ARBA00022630"/>
    </source>
</evidence>
<keyword evidence="3" id="KW-0288">FMN</keyword>
<dbReference type="AlphaFoldDB" id="W9XXZ3"/>
<organism evidence="6 7">
    <name type="scientific">Capronia coronata CBS 617.96</name>
    <dbReference type="NCBI Taxonomy" id="1182541"/>
    <lineage>
        <taxon>Eukaryota</taxon>
        <taxon>Fungi</taxon>
        <taxon>Dikarya</taxon>
        <taxon>Ascomycota</taxon>
        <taxon>Pezizomycotina</taxon>
        <taxon>Eurotiomycetes</taxon>
        <taxon>Chaetothyriomycetidae</taxon>
        <taxon>Chaetothyriales</taxon>
        <taxon>Herpotrichiellaceae</taxon>
        <taxon>Capronia</taxon>
    </lineage>
</organism>
<dbReference type="PANTHER" id="PTHR43656">
    <property type="entry name" value="BINDING OXIDOREDUCTASE, PUTATIVE (AFU_ORTHOLOGUE AFUA_2G08260)-RELATED"/>
    <property type="match status" value="1"/>
</dbReference>
<dbReference type="GO" id="GO:0010181">
    <property type="term" value="F:FMN binding"/>
    <property type="evidence" value="ECO:0007669"/>
    <property type="project" value="InterPro"/>
</dbReference>
<evidence type="ECO:0000256" key="1">
    <source>
        <dbReference type="ARBA" id="ARBA00005979"/>
    </source>
</evidence>
<dbReference type="InterPro" id="IPR051799">
    <property type="entry name" value="NADH_flavin_oxidoreductase"/>
</dbReference>
<keyword evidence="4" id="KW-0560">Oxidoreductase</keyword>
<keyword evidence="7" id="KW-1185">Reference proteome</keyword>
<keyword evidence="2" id="KW-0285">Flavoprotein</keyword>
<protein>
    <recommendedName>
        <fullName evidence="5">NADH:flavin oxidoreductase/NADH oxidase N-terminal domain-containing protein</fullName>
    </recommendedName>
</protein>